<dbReference type="Pfam" id="PF00005">
    <property type="entry name" value="ABC_tran"/>
    <property type="match status" value="1"/>
</dbReference>
<dbReference type="EC" id="3.6.3.-" evidence="6"/>
<dbReference type="SMART" id="SM00382">
    <property type="entry name" value="AAA"/>
    <property type="match status" value="1"/>
</dbReference>
<comment type="caution">
    <text evidence="6">The sequence shown here is derived from an EMBL/GenBank/DDBJ whole genome shotgun (WGS) entry which is preliminary data.</text>
</comment>
<dbReference type="PANTHER" id="PTHR42711:SF5">
    <property type="entry name" value="ABC TRANSPORTER ATP-BINDING PROTEIN NATA"/>
    <property type="match status" value="1"/>
</dbReference>
<gene>
    <name evidence="6" type="primary">drrA_3</name>
    <name evidence="6" type="ORF">LASUN_26770</name>
</gene>
<name>A0A1E7X8J4_9LACO</name>
<dbReference type="InterPro" id="IPR027417">
    <property type="entry name" value="P-loop_NTPase"/>
</dbReference>
<dbReference type="STRING" id="481719.LASUN_26770"/>
<dbReference type="InterPro" id="IPR003439">
    <property type="entry name" value="ABC_transporter-like_ATP-bd"/>
</dbReference>
<comment type="similarity">
    <text evidence="1">Belongs to the ABC transporter superfamily.</text>
</comment>
<dbReference type="Proteomes" id="UP000177010">
    <property type="component" value="Unassembled WGS sequence"/>
</dbReference>
<evidence type="ECO:0000313" key="6">
    <source>
        <dbReference type="EMBL" id="OFA09410.1"/>
    </source>
</evidence>
<sequence>MRSKLSVYSLRKSYRHGKATANKNITLEFNPGEITALTGHNGAGKTTLLKQIMGIAKPDSGSITYRGISLVEEPQRARKFISMMPQFHAPLVGVTLRQAIEAVARIRGISRSDMKHNIFQIIHDLKIEDWLNVPGEKLSGGLQRLTSFAMTVIAPPPILLFDEPTNDVDPIRRIIIWNYLRKLANSGHIIVVVTHNLFEVQQYADKYVLLDRGMIIQDEQTNTLKKELLDSSLLRVTCNQLLDQGSMPEHISVDVREDGLEWNIHLANDQIPDAIGWVLREIQNQTIVQYSLSPFPLDMLYRGLTDG</sequence>
<dbReference type="AlphaFoldDB" id="A0A1E7X8J4"/>
<evidence type="ECO:0000256" key="3">
    <source>
        <dbReference type="ARBA" id="ARBA00022741"/>
    </source>
</evidence>
<organism evidence="6 7">
    <name type="scientific">Lentilactobacillus sunkii</name>
    <dbReference type="NCBI Taxonomy" id="481719"/>
    <lineage>
        <taxon>Bacteria</taxon>
        <taxon>Bacillati</taxon>
        <taxon>Bacillota</taxon>
        <taxon>Bacilli</taxon>
        <taxon>Lactobacillales</taxon>
        <taxon>Lactobacillaceae</taxon>
        <taxon>Lentilactobacillus</taxon>
    </lineage>
</organism>
<protein>
    <submittedName>
        <fullName evidence="6">Daunorubicin/doxorubicin resistance ATP-binding protein DrrA</fullName>
        <ecNumber evidence="6">3.6.3.-</ecNumber>
    </submittedName>
</protein>
<accession>A0A1E7X8J4</accession>
<proteinExistence type="inferred from homology"/>
<dbReference type="InterPro" id="IPR003593">
    <property type="entry name" value="AAA+_ATPase"/>
</dbReference>
<dbReference type="GO" id="GO:0005524">
    <property type="term" value="F:ATP binding"/>
    <property type="evidence" value="ECO:0007669"/>
    <property type="project" value="UniProtKB-KW"/>
</dbReference>
<evidence type="ECO:0000256" key="2">
    <source>
        <dbReference type="ARBA" id="ARBA00022448"/>
    </source>
</evidence>
<keyword evidence="4 6" id="KW-0067">ATP-binding</keyword>
<keyword evidence="3" id="KW-0547">Nucleotide-binding</keyword>
<evidence type="ECO:0000256" key="1">
    <source>
        <dbReference type="ARBA" id="ARBA00005417"/>
    </source>
</evidence>
<dbReference type="EMBL" id="MIQE01000029">
    <property type="protein sequence ID" value="OFA09410.1"/>
    <property type="molecule type" value="Genomic_DNA"/>
</dbReference>
<evidence type="ECO:0000259" key="5">
    <source>
        <dbReference type="PROSITE" id="PS50893"/>
    </source>
</evidence>
<dbReference type="GO" id="GO:0016887">
    <property type="term" value="F:ATP hydrolysis activity"/>
    <property type="evidence" value="ECO:0007669"/>
    <property type="project" value="InterPro"/>
</dbReference>
<dbReference type="RefSeq" id="WP_070368779.1">
    <property type="nucleotide sequence ID" value="NZ_JAZHVW010000009.1"/>
</dbReference>
<dbReference type="Gene3D" id="3.40.50.300">
    <property type="entry name" value="P-loop containing nucleotide triphosphate hydrolases"/>
    <property type="match status" value="1"/>
</dbReference>
<dbReference type="InterPro" id="IPR050763">
    <property type="entry name" value="ABC_transporter_ATP-binding"/>
</dbReference>
<dbReference type="SUPFAM" id="SSF52540">
    <property type="entry name" value="P-loop containing nucleoside triphosphate hydrolases"/>
    <property type="match status" value="1"/>
</dbReference>
<feature type="domain" description="ABC transporter" evidence="5">
    <location>
        <begin position="5"/>
        <end position="237"/>
    </location>
</feature>
<dbReference type="PROSITE" id="PS50893">
    <property type="entry name" value="ABC_TRANSPORTER_2"/>
    <property type="match status" value="1"/>
</dbReference>
<keyword evidence="2" id="KW-0813">Transport</keyword>
<evidence type="ECO:0000313" key="7">
    <source>
        <dbReference type="Proteomes" id="UP000177010"/>
    </source>
</evidence>
<reference evidence="6 7" key="1">
    <citation type="submission" date="2016-09" db="EMBL/GenBank/DDBJ databases">
        <title>Genome Sequence of Lactobacillus sunkii Strain CG01.</title>
        <authorList>
            <person name="Poehlein A."/>
            <person name="Gabris C."/>
            <person name="Bengelsdorf F.R."/>
            <person name="Duerre P."/>
            <person name="Daniel R."/>
        </authorList>
    </citation>
    <scope>NUCLEOTIDE SEQUENCE [LARGE SCALE GENOMIC DNA]</scope>
    <source>
        <strain evidence="6 7">CG_D</strain>
    </source>
</reference>
<evidence type="ECO:0000256" key="4">
    <source>
        <dbReference type="ARBA" id="ARBA00022840"/>
    </source>
</evidence>
<dbReference type="PANTHER" id="PTHR42711">
    <property type="entry name" value="ABC TRANSPORTER ATP-BINDING PROTEIN"/>
    <property type="match status" value="1"/>
</dbReference>
<keyword evidence="6" id="KW-0378">Hydrolase</keyword>